<proteinExistence type="predicted"/>
<dbReference type="InterPro" id="IPR013486">
    <property type="entry name" value="SpoIID/LytB"/>
</dbReference>
<comment type="caution">
    <text evidence="2">The sequence shown here is derived from an EMBL/GenBank/DDBJ whole genome shotgun (WGS) entry which is preliminary data.</text>
</comment>
<dbReference type="EMBL" id="SDWU01000012">
    <property type="protein sequence ID" value="RYC01102.1"/>
    <property type="molecule type" value="Genomic_DNA"/>
</dbReference>
<evidence type="ECO:0000313" key="3">
    <source>
        <dbReference type="Proteomes" id="UP000293291"/>
    </source>
</evidence>
<sequence>MVPLIRRSGPGRCGPPVRSEVLLPTRGGEADMRRSRTLLALAAGALLLPVLPGAAAAAAEPRRAVETWSTPGATAITITGHGFGHGHGLSQYGALGAAEQGLTWQQIDEFYYPGTTWGTIGGKVRVLITADTGRDVQVAAERGLKVTSLARQRTWRLPGLAAKKWRLVAARDDTVVQFTKRGRWKTWKKVPGEAEFSSADRVLTLVLRGARRDYRGTLQSIATRPGKRQTVNKLSMEAYLRGVVPQEVPALWEPDAVSAQSVAARTYAAFERQARKGERYDLCDTSQCQVYGGVDVEHPAATEAIKATAKQGLYYEGRPAFTQFSASNGGWSSAGSMPYLVAQADPYDGLANPTYSTWTTTIDDTQVEKQWPGMGDLTGIEVVARDGNGEWGGRVTDMAFVFTGGRVAVDGDTVRSSFGLYSDWFTFGVTPRQTGPARQ</sequence>
<feature type="domain" description="Sporulation stage II protein D amidase enhancer LytB N-terminal" evidence="1">
    <location>
        <begin position="227"/>
        <end position="315"/>
    </location>
</feature>
<dbReference type="OrthoDB" id="9773852at2"/>
<dbReference type="GO" id="GO:0030435">
    <property type="term" value="P:sporulation resulting in formation of a cellular spore"/>
    <property type="evidence" value="ECO:0007669"/>
    <property type="project" value="InterPro"/>
</dbReference>
<reference evidence="2 3" key="1">
    <citation type="submission" date="2019-01" db="EMBL/GenBank/DDBJ databases">
        <title>Novel species of Nocardioides.</title>
        <authorList>
            <person name="Liu Q."/>
            <person name="Xin Y.-H."/>
        </authorList>
    </citation>
    <scope>NUCLEOTIDE SEQUENCE [LARGE SCALE GENOMIC DNA]</scope>
    <source>
        <strain evidence="2 3">CGMCC 4.6875</strain>
    </source>
</reference>
<dbReference type="Proteomes" id="UP000293291">
    <property type="component" value="Unassembled WGS sequence"/>
</dbReference>
<evidence type="ECO:0000313" key="2">
    <source>
        <dbReference type="EMBL" id="RYC01102.1"/>
    </source>
</evidence>
<name>A0A4Q2SAU2_9ACTN</name>
<dbReference type="Pfam" id="PF08486">
    <property type="entry name" value="SpoIID"/>
    <property type="match status" value="1"/>
</dbReference>
<gene>
    <name evidence="2" type="ORF">EUA07_11975</name>
</gene>
<dbReference type="InterPro" id="IPR013693">
    <property type="entry name" value="SpoIID/LytB_N"/>
</dbReference>
<protein>
    <submittedName>
        <fullName evidence="2">SpoIID/LytB domain-containing protein</fullName>
    </submittedName>
</protein>
<evidence type="ECO:0000259" key="1">
    <source>
        <dbReference type="Pfam" id="PF08486"/>
    </source>
</evidence>
<accession>A0A4Q2SAU2</accession>
<keyword evidence="3" id="KW-1185">Reference proteome</keyword>
<dbReference type="AlphaFoldDB" id="A0A4Q2SAU2"/>
<dbReference type="NCBIfam" id="TIGR02669">
    <property type="entry name" value="SpoIID_LytB"/>
    <property type="match status" value="1"/>
</dbReference>
<organism evidence="2 3">
    <name type="scientific">Nocardioides ganghwensis</name>
    <dbReference type="NCBI Taxonomy" id="252230"/>
    <lineage>
        <taxon>Bacteria</taxon>
        <taxon>Bacillati</taxon>
        <taxon>Actinomycetota</taxon>
        <taxon>Actinomycetes</taxon>
        <taxon>Propionibacteriales</taxon>
        <taxon>Nocardioidaceae</taxon>
        <taxon>Nocardioides</taxon>
    </lineage>
</organism>